<dbReference type="PROSITE" id="PS51173">
    <property type="entry name" value="CBM2"/>
    <property type="match status" value="1"/>
</dbReference>
<dbReference type="EMBL" id="JADPUN010000192">
    <property type="protein sequence ID" value="MBF9131359.1"/>
    <property type="molecule type" value="Genomic_DNA"/>
</dbReference>
<feature type="non-terminal residue" evidence="3">
    <location>
        <position position="1"/>
    </location>
</feature>
<dbReference type="Pfam" id="PF00553">
    <property type="entry name" value="CBM_2"/>
    <property type="match status" value="1"/>
</dbReference>
<comment type="caution">
    <text evidence="3">The sequence shown here is derived from an EMBL/GenBank/DDBJ whole genome shotgun (WGS) entry which is preliminary data.</text>
</comment>
<organism evidence="3 4">
    <name type="scientific">Plantactinospora alkalitolerans</name>
    <dbReference type="NCBI Taxonomy" id="2789879"/>
    <lineage>
        <taxon>Bacteria</taxon>
        <taxon>Bacillati</taxon>
        <taxon>Actinomycetota</taxon>
        <taxon>Actinomycetes</taxon>
        <taxon>Micromonosporales</taxon>
        <taxon>Micromonosporaceae</taxon>
        <taxon>Plantactinospora</taxon>
    </lineage>
</organism>
<accession>A0ABS0GYS5</accession>
<evidence type="ECO:0000313" key="3">
    <source>
        <dbReference type="EMBL" id="MBF9131359.1"/>
    </source>
</evidence>
<name>A0ABS0GYS5_9ACTN</name>
<dbReference type="SMART" id="SM00637">
    <property type="entry name" value="CBD_II"/>
    <property type="match status" value="1"/>
</dbReference>
<evidence type="ECO:0000259" key="2">
    <source>
        <dbReference type="PROSITE" id="PS51173"/>
    </source>
</evidence>
<keyword evidence="4" id="KW-1185">Reference proteome</keyword>
<protein>
    <submittedName>
        <fullName evidence="3">Cellulose binding domain-containing protein</fullName>
    </submittedName>
</protein>
<dbReference type="RefSeq" id="WP_196202916.1">
    <property type="nucleotide sequence ID" value="NZ_JADPUN010000192.1"/>
</dbReference>
<dbReference type="Proteomes" id="UP000638560">
    <property type="component" value="Unassembled WGS sequence"/>
</dbReference>
<dbReference type="Gene3D" id="2.60.40.290">
    <property type="match status" value="1"/>
</dbReference>
<sequence length="108" mass="10594">TNPPTNPPTQGPGGCSASVSLNSWTGGFVATVRVTAGSSGTNGWTVGMTLPSGATITNAWNTQRSGNSGAVTFTNVSFNGRIAAGQSTEFGFQGTGSGSGMTPSCSAT</sequence>
<feature type="region of interest" description="Disordered" evidence="1">
    <location>
        <begin position="88"/>
        <end position="108"/>
    </location>
</feature>
<dbReference type="SUPFAM" id="SSF49384">
    <property type="entry name" value="Carbohydrate-binding domain"/>
    <property type="match status" value="1"/>
</dbReference>
<proteinExistence type="predicted"/>
<evidence type="ECO:0000313" key="4">
    <source>
        <dbReference type="Proteomes" id="UP000638560"/>
    </source>
</evidence>
<gene>
    <name evidence="3" type="ORF">I0C86_20675</name>
</gene>
<evidence type="ECO:0000256" key="1">
    <source>
        <dbReference type="SAM" id="MobiDB-lite"/>
    </source>
</evidence>
<dbReference type="InterPro" id="IPR001919">
    <property type="entry name" value="CBD2"/>
</dbReference>
<dbReference type="InterPro" id="IPR012291">
    <property type="entry name" value="CBM2_carb-bd_dom_sf"/>
</dbReference>
<reference evidence="3 4" key="1">
    <citation type="submission" date="2020-11" db="EMBL/GenBank/DDBJ databases">
        <title>A novel isolate from a Black sea contaminated sediment with potential to produce alkanes: Plantactinospora alkalitolerans sp. nov.</title>
        <authorList>
            <person name="Carro L."/>
            <person name="Veyisoglu A."/>
            <person name="Guven K."/>
            <person name="Schumann P."/>
            <person name="Klenk H.-P."/>
            <person name="Sahin N."/>
        </authorList>
    </citation>
    <scope>NUCLEOTIDE SEQUENCE [LARGE SCALE GENOMIC DNA]</scope>
    <source>
        <strain evidence="3 4">S1510</strain>
    </source>
</reference>
<feature type="domain" description="CBM2" evidence="2">
    <location>
        <begin position="8"/>
        <end position="108"/>
    </location>
</feature>
<dbReference type="InterPro" id="IPR008965">
    <property type="entry name" value="CBM2/CBM3_carb-bd_dom_sf"/>
</dbReference>